<dbReference type="InterPro" id="IPR011650">
    <property type="entry name" value="Peptidase_M20_dimer"/>
</dbReference>
<dbReference type="STRING" id="569882.SAMN04490248_10579"/>
<feature type="domain" description="Peptidase M20 dimerisation" evidence="4">
    <location>
        <begin position="173"/>
        <end position="286"/>
    </location>
</feature>
<name>A0A1H8PNX9_9RHOB</name>
<keyword evidence="1" id="KW-0479">Metal-binding</keyword>
<keyword evidence="2" id="KW-0378">Hydrolase</keyword>
<evidence type="ECO:0000256" key="3">
    <source>
        <dbReference type="ARBA" id="ARBA00023285"/>
    </source>
</evidence>
<dbReference type="RefSeq" id="WP_093116549.1">
    <property type="nucleotide sequence ID" value="NZ_FODS01000005.1"/>
</dbReference>
<keyword evidence="3" id="KW-0170">Cobalt</keyword>
<dbReference type="GO" id="GO:0006526">
    <property type="term" value="P:L-arginine biosynthetic process"/>
    <property type="evidence" value="ECO:0007669"/>
    <property type="project" value="InterPro"/>
</dbReference>
<evidence type="ECO:0000256" key="2">
    <source>
        <dbReference type="ARBA" id="ARBA00022801"/>
    </source>
</evidence>
<dbReference type="Gene3D" id="3.30.70.360">
    <property type="match status" value="1"/>
</dbReference>
<dbReference type="GO" id="GO:0046872">
    <property type="term" value="F:metal ion binding"/>
    <property type="evidence" value="ECO:0007669"/>
    <property type="project" value="UniProtKB-KW"/>
</dbReference>
<dbReference type="InterPro" id="IPR010169">
    <property type="entry name" value="AcOrn-deacetyl"/>
</dbReference>
<dbReference type="PANTHER" id="PTHR43808">
    <property type="entry name" value="ACETYLORNITHINE DEACETYLASE"/>
    <property type="match status" value="1"/>
</dbReference>
<dbReference type="NCBIfam" id="TIGR01892">
    <property type="entry name" value="AcOrn-deacetyl"/>
    <property type="match status" value="1"/>
</dbReference>
<organism evidence="5 6">
    <name type="scientific">Salinihabitans flavidus</name>
    <dbReference type="NCBI Taxonomy" id="569882"/>
    <lineage>
        <taxon>Bacteria</taxon>
        <taxon>Pseudomonadati</taxon>
        <taxon>Pseudomonadota</taxon>
        <taxon>Alphaproteobacteria</taxon>
        <taxon>Rhodobacterales</taxon>
        <taxon>Roseobacteraceae</taxon>
        <taxon>Salinihabitans</taxon>
    </lineage>
</organism>
<proteinExistence type="predicted"/>
<accession>A0A1H8PNX9</accession>
<dbReference type="EMBL" id="FODS01000005">
    <property type="protein sequence ID" value="SEO43625.1"/>
    <property type="molecule type" value="Genomic_DNA"/>
</dbReference>
<dbReference type="SUPFAM" id="SSF55031">
    <property type="entry name" value="Bacterial exopeptidase dimerisation domain"/>
    <property type="match status" value="1"/>
</dbReference>
<dbReference type="SUPFAM" id="SSF53187">
    <property type="entry name" value="Zn-dependent exopeptidases"/>
    <property type="match status" value="1"/>
</dbReference>
<dbReference type="InterPro" id="IPR002933">
    <property type="entry name" value="Peptidase_M20"/>
</dbReference>
<evidence type="ECO:0000256" key="1">
    <source>
        <dbReference type="ARBA" id="ARBA00022723"/>
    </source>
</evidence>
<gene>
    <name evidence="5" type="ORF">SAMN04490248_10579</name>
</gene>
<dbReference type="Gene3D" id="3.40.630.10">
    <property type="entry name" value="Zn peptidases"/>
    <property type="match status" value="1"/>
</dbReference>
<reference evidence="5 6" key="1">
    <citation type="submission" date="2016-10" db="EMBL/GenBank/DDBJ databases">
        <authorList>
            <person name="de Groot N.N."/>
        </authorList>
    </citation>
    <scope>NUCLEOTIDE SEQUENCE [LARGE SCALE GENOMIC DNA]</scope>
    <source>
        <strain evidence="5 6">DSM 27842</strain>
    </source>
</reference>
<sequence length="388" mass="41990">MTERLSPRALMEKLVAFPTVSRDSNLSLVDWLEDYLSEQGITCHRHYSEDNQKAALFAQVGPDVEGGIVLSGHTDVVPVDGQPWTSDPFTVQERDGKLFGRGCVDMKGFDALAIWALVEAHHTGIKRPLQLALSYDEEVGCIGAPPMIEAMQNVLPKASAAIIGEPSMVRAVTGHKGGAGFRTHVIGYEVHSSMMHTGVNAIMSGAKLIEWANQCNAANMAARPGPLAANFEPPFTTVHVGTISGGTAHNITAKDCVFGLDFRVVPGEEIEDWHSAYLARIREVEAEMKAVHPDARIDVEQYFSVPALLPEDGGEAEAIVRRVTGDNASHVVSYGTEAGQFQAAGYSAVVCGPGDIAQAHQPDEYITLDQFNAGHEFMRSLVDMLRRD</sequence>
<dbReference type="Proteomes" id="UP000198893">
    <property type="component" value="Unassembled WGS sequence"/>
</dbReference>
<evidence type="ECO:0000259" key="4">
    <source>
        <dbReference type="Pfam" id="PF07687"/>
    </source>
</evidence>
<evidence type="ECO:0000313" key="6">
    <source>
        <dbReference type="Proteomes" id="UP000198893"/>
    </source>
</evidence>
<dbReference type="Pfam" id="PF01546">
    <property type="entry name" value="Peptidase_M20"/>
    <property type="match status" value="1"/>
</dbReference>
<dbReference type="InterPro" id="IPR050072">
    <property type="entry name" value="Peptidase_M20A"/>
</dbReference>
<dbReference type="Pfam" id="PF07687">
    <property type="entry name" value="M20_dimer"/>
    <property type="match status" value="1"/>
</dbReference>
<dbReference type="OrthoDB" id="9809784at2"/>
<dbReference type="InterPro" id="IPR036264">
    <property type="entry name" value="Bact_exopeptidase_dim_dom"/>
</dbReference>
<dbReference type="GO" id="GO:0008777">
    <property type="term" value="F:acetylornithine deacetylase activity"/>
    <property type="evidence" value="ECO:0007669"/>
    <property type="project" value="TreeGrafter"/>
</dbReference>
<keyword evidence="6" id="KW-1185">Reference proteome</keyword>
<evidence type="ECO:0000313" key="5">
    <source>
        <dbReference type="EMBL" id="SEO43625.1"/>
    </source>
</evidence>
<dbReference type="PANTHER" id="PTHR43808:SF31">
    <property type="entry name" value="N-ACETYL-L-CITRULLINE DEACETYLASE"/>
    <property type="match status" value="1"/>
</dbReference>
<dbReference type="CDD" id="cd03894">
    <property type="entry name" value="M20_ArgE"/>
    <property type="match status" value="1"/>
</dbReference>
<dbReference type="AlphaFoldDB" id="A0A1H8PNX9"/>
<protein>
    <submittedName>
        <fullName evidence="5">Acetylornithine deacetylase</fullName>
    </submittedName>
</protein>
<dbReference type="NCBIfam" id="NF005710">
    <property type="entry name" value="PRK07522.1"/>
    <property type="match status" value="1"/>
</dbReference>